<proteinExistence type="predicted"/>
<keyword evidence="1" id="KW-0614">Plasmid</keyword>
<dbReference type="AlphaFoldDB" id="A4V794"/>
<protein>
    <submittedName>
        <fullName evidence="1">Uncharacterized protein</fullName>
    </submittedName>
</protein>
<evidence type="ECO:0000313" key="2">
    <source>
        <dbReference type="Proteomes" id="UP000002332"/>
    </source>
</evidence>
<organism evidence="1 2">
    <name type="scientific">Pseudomonas fluorescens (strain SBW25)</name>
    <dbReference type="NCBI Taxonomy" id="216595"/>
    <lineage>
        <taxon>Bacteria</taxon>
        <taxon>Pseudomonadati</taxon>
        <taxon>Pseudomonadota</taxon>
        <taxon>Gammaproteobacteria</taxon>
        <taxon>Pseudomonadales</taxon>
        <taxon>Pseudomonadaceae</taxon>
        <taxon>Pseudomonas</taxon>
    </lineage>
</organism>
<accession>A4V794</accession>
<gene>
    <name evidence="1" type="ordered locus">pQBR0374</name>
</gene>
<dbReference type="EMBL" id="AM235768">
    <property type="protein sequence ID" value="CAM96406.1"/>
    <property type="molecule type" value="Genomic_DNA"/>
</dbReference>
<name>A4V794_PSEFS</name>
<geneLocation type="plasmid" evidence="1 2">
    <name>pQBR103</name>
</geneLocation>
<dbReference type="Proteomes" id="UP000002332">
    <property type="component" value="Plasmid pQBR103"/>
</dbReference>
<reference evidence="1 2" key="1">
    <citation type="journal article" date="2007" name="ISME J.">
        <title>Sequence-based analysis of pQBR103; a representative of a unique, transfer-proficient mega plasmid resident in the microbial community of sugar beet.</title>
        <authorList>
            <person name="Tett A."/>
            <person name="Spiers A.J."/>
            <person name="Crossman L.C."/>
            <person name="Ager D."/>
            <person name="Ciric L."/>
            <person name="Dow J.M."/>
            <person name="Fry J.C."/>
            <person name="Harris D."/>
            <person name="Lilley A."/>
            <person name="Oliver A."/>
            <person name="Parkhill J."/>
            <person name="Quail M.A."/>
            <person name="Rainey P.B."/>
            <person name="Saunders N.J."/>
            <person name="Seeger K."/>
            <person name="Snyder L.A.S."/>
            <person name="Squares R."/>
            <person name="Thomas C.M."/>
            <person name="Turner S.L."/>
            <person name="Zhang X.-X."/>
            <person name="Field D."/>
            <person name="Bailey M.J."/>
        </authorList>
    </citation>
    <scope>NUCLEOTIDE SEQUENCE [LARGE SCALE GENOMIC DNA]</scope>
    <source>
        <strain evidence="1 2">SBW25</strain>
    </source>
</reference>
<sequence>MRHTLIARQWVHSTSEYREPSMKSVPYEALDNVGKPFNRSARIISELPWCERKAALSGALAAVSEQVGIAPTDQIYFGIPVFNAFGMNAKEARQHPMAALLMTSGGDVGLEMVAGFMPSDAISGVTHR</sequence>
<evidence type="ECO:0000313" key="1">
    <source>
        <dbReference type="EMBL" id="CAM96406.1"/>
    </source>
</evidence>